<dbReference type="SUPFAM" id="SSF53254">
    <property type="entry name" value="Phosphoglycerate mutase-like"/>
    <property type="match status" value="1"/>
</dbReference>
<dbReference type="Proteomes" id="UP000077752">
    <property type="component" value="Unassembled WGS sequence"/>
</dbReference>
<comment type="caution">
    <text evidence="1">The sequence shown here is derived from an EMBL/GenBank/DDBJ whole genome shotgun (WGS) entry which is preliminary data.</text>
</comment>
<dbReference type="EMBL" id="LUCV01000040">
    <property type="protein sequence ID" value="OAI86452.1"/>
    <property type="molecule type" value="Genomic_DNA"/>
</dbReference>
<accession>A0A177SDE2</accession>
<evidence type="ECO:0000313" key="1">
    <source>
        <dbReference type="EMBL" id="OAI86452.1"/>
    </source>
</evidence>
<protein>
    <submittedName>
        <fullName evidence="1">Phosphoglycerate mutase</fullName>
    </submittedName>
</protein>
<sequence length="179" mass="20114">MNTSQLTLICHARSDAQRVGRFHLEEEGVLVPLASPVALDGQARTLVAPEWRTRQTAELLGLAAQPEPALRDCDLGRWQGLSLKRLAQDEPDALQQWLHDSQAAPHGGESVARLCQRVADWLEGWTATGHWQAITHPMVIRAALMHVLQCPPTAFQHIDVLALSRLSLSRYDRWRLRIE</sequence>
<dbReference type="InterPro" id="IPR029033">
    <property type="entry name" value="His_PPase_superfam"/>
</dbReference>
<name>A0A177SDE2_PSEPU</name>
<gene>
    <name evidence="1" type="ORF">AYO28_01805</name>
</gene>
<dbReference type="AlphaFoldDB" id="A0A177SDE2"/>
<evidence type="ECO:0000313" key="2">
    <source>
        <dbReference type="Proteomes" id="UP000077752"/>
    </source>
</evidence>
<organism evidence="1 2">
    <name type="scientific">Pseudomonas putida</name>
    <name type="common">Arthrobacter siderocapsulatus</name>
    <dbReference type="NCBI Taxonomy" id="303"/>
    <lineage>
        <taxon>Bacteria</taxon>
        <taxon>Pseudomonadati</taxon>
        <taxon>Pseudomonadota</taxon>
        <taxon>Gammaproteobacteria</taxon>
        <taxon>Pseudomonadales</taxon>
        <taxon>Pseudomonadaceae</taxon>
        <taxon>Pseudomonas</taxon>
    </lineage>
</organism>
<proteinExistence type="predicted"/>
<dbReference type="InterPro" id="IPR013078">
    <property type="entry name" value="His_Pase_superF_clade-1"/>
</dbReference>
<dbReference type="Pfam" id="PF00300">
    <property type="entry name" value="His_Phos_1"/>
    <property type="match status" value="1"/>
</dbReference>
<dbReference type="RefSeq" id="WP_064304276.1">
    <property type="nucleotide sequence ID" value="NZ_LUCV01000040.1"/>
</dbReference>
<dbReference type="Gene3D" id="3.40.50.1240">
    <property type="entry name" value="Phosphoglycerate mutase-like"/>
    <property type="match status" value="1"/>
</dbReference>
<reference evidence="1 2" key="1">
    <citation type="submission" date="2016-03" db="EMBL/GenBank/DDBJ databases">
        <title>Draft Genome Assembly of Pseudomonas putida strain CBF10-2.</title>
        <authorList>
            <person name="Iyer R.S."/>
            <person name="Damania A."/>
        </authorList>
    </citation>
    <scope>NUCLEOTIDE SEQUENCE [LARGE SCALE GENOMIC DNA]</scope>
    <source>
        <strain evidence="1 2">CBF10-2</strain>
    </source>
</reference>